<dbReference type="EMBL" id="CM046399">
    <property type="protein sequence ID" value="KAI8527222.1"/>
    <property type="molecule type" value="Genomic_DNA"/>
</dbReference>
<evidence type="ECO:0000313" key="2">
    <source>
        <dbReference type="Proteomes" id="UP001062846"/>
    </source>
</evidence>
<evidence type="ECO:0000313" key="1">
    <source>
        <dbReference type="EMBL" id="KAI8527222.1"/>
    </source>
</evidence>
<comment type="caution">
    <text evidence="1">The sequence shown here is derived from an EMBL/GenBank/DDBJ whole genome shotgun (WGS) entry which is preliminary data.</text>
</comment>
<keyword evidence="2" id="KW-1185">Reference proteome</keyword>
<gene>
    <name evidence="1" type="ORF">RHMOL_Rhmol12G0058900</name>
</gene>
<sequence length="68" mass="8361">MWEMVWRGKKIESGANNRCKVEITERGRERERRGFVCRRPKKRKEERDFGEKIMPKNWSRSIFARHPV</sequence>
<organism evidence="1 2">
    <name type="scientific">Rhododendron molle</name>
    <name type="common">Chinese azalea</name>
    <name type="synonym">Azalea mollis</name>
    <dbReference type="NCBI Taxonomy" id="49168"/>
    <lineage>
        <taxon>Eukaryota</taxon>
        <taxon>Viridiplantae</taxon>
        <taxon>Streptophyta</taxon>
        <taxon>Embryophyta</taxon>
        <taxon>Tracheophyta</taxon>
        <taxon>Spermatophyta</taxon>
        <taxon>Magnoliopsida</taxon>
        <taxon>eudicotyledons</taxon>
        <taxon>Gunneridae</taxon>
        <taxon>Pentapetalae</taxon>
        <taxon>asterids</taxon>
        <taxon>Ericales</taxon>
        <taxon>Ericaceae</taxon>
        <taxon>Ericoideae</taxon>
        <taxon>Rhodoreae</taxon>
        <taxon>Rhododendron</taxon>
    </lineage>
</organism>
<reference evidence="1" key="1">
    <citation type="submission" date="2022-02" db="EMBL/GenBank/DDBJ databases">
        <title>Plant Genome Project.</title>
        <authorList>
            <person name="Zhang R.-G."/>
        </authorList>
    </citation>
    <scope>NUCLEOTIDE SEQUENCE</scope>
    <source>
        <strain evidence="1">AT1</strain>
    </source>
</reference>
<protein>
    <submittedName>
        <fullName evidence="1">Uncharacterized protein</fullName>
    </submittedName>
</protein>
<dbReference type="Proteomes" id="UP001062846">
    <property type="component" value="Chromosome 12"/>
</dbReference>
<accession>A0ACC0LFS5</accession>
<proteinExistence type="predicted"/>
<name>A0ACC0LFS5_RHOML</name>